<sequence>MSPDLLKSRIIPRFVVNVNAVFDIFREEKIRIVAPLELRGKREEAPTLSNFHINAKMVVSCFQLRLDHTGYLDFKVESQLAHGSLDAATPEICILNITFNVYYTLCAVYCIVSNIELMVA</sequence>
<dbReference type="Proteomes" id="UP001607303">
    <property type="component" value="Unassembled WGS sequence"/>
</dbReference>
<reference evidence="1 2" key="1">
    <citation type="journal article" date="2024" name="Ann. Entomol. Soc. Am.">
        <title>Genomic analyses of the southern and eastern yellowjacket wasps (Hymenoptera: Vespidae) reveal evolutionary signatures of social life.</title>
        <authorList>
            <person name="Catto M.A."/>
            <person name="Caine P.B."/>
            <person name="Orr S.E."/>
            <person name="Hunt B.G."/>
            <person name="Goodisman M.A.D."/>
        </authorList>
    </citation>
    <scope>NUCLEOTIDE SEQUENCE [LARGE SCALE GENOMIC DNA]</scope>
    <source>
        <strain evidence="1">232</strain>
        <tissue evidence="1">Head and thorax</tissue>
    </source>
</reference>
<organism evidence="1 2">
    <name type="scientific">Vespula maculifrons</name>
    <name type="common">Eastern yellow jacket</name>
    <name type="synonym">Wasp</name>
    <dbReference type="NCBI Taxonomy" id="7453"/>
    <lineage>
        <taxon>Eukaryota</taxon>
        <taxon>Metazoa</taxon>
        <taxon>Ecdysozoa</taxon>
        <taxon>Arthropoda</taxon>
        <taxon>Hexapoda</taxon>
        <taxon>Insecta</taxon>
        <taxon>Pterygota</taxon>
        <taxon>Neoptera</taxon>
        <taxon>Endopterygota</taxon>
        <taxon>Hymenoptera</taxon>
        <taxon>Apocrita</taxon>
        <taxon>Aculeata</taxon>
        <taxon>Vespoidea</taxon>
        <taxon>Vespidae</taxon>
        <taxon>Vespinae</taxon>
        <taxon>Vespula</taxon>
    </lineage>
</organism>
<comment type="caution">
    <text evidence="1">The sequence shown here is derived from an EMBL/GenBank/DDBJ whole genome shotgun (WGS) entry which is preliminary data.</text>
</comment>
<gene>
    <name evidence="1" type="ORF">V1477_008624</name>
</gene>
<dbReference type="EMBL" id="JAYRBN010000056">
    <property type="protein sequence ID" value="KAL2743135.1"/>
    <property type="molecule type" value="Genomic_DNA"/>
</dbReference>
<proteinExistence type="predicted"/>
<protein>
    <submittedName>
        <fullName evidence="1">Uncharacterized protein</fullName>
    </submittedName>
</protein>
<keyword evidence="2" id="KW-1185">Reference proteome</keyword>
<name>A0ABD2CDL9_VESMC</name>
<evidence type="ECO:0000313" key="1">
    <source>
        <dbReference type="EMBL" id="KAL2743135.1"/>
    </source>
</evidence>
<evidence type="ECO:0000313" key="2">
    <source>
        <dbReference type="Proteomes" id="UP001607303"/>
    </source>
</evidence>
<accession>A0ABD2CDL9</accession>
<dbReference type="AlphaFoldDB" id="A0ABD2CDL9"/>